<evidence type="ECO:0000259" key="4">
    <source>
        <dbReference type="PROSITE" id="PS50048"/>
    </source>
</evidence>
<dbReference type="Pfam" id="PF00172">
    <property type="entry name" value="Zn_clus"/>
    <property type="match status" value="1"/>
</dbReference>
<sequence>MDDSPGSAMGHRGEKRPLPQQHFQIIQEPSKRRAPYATQACDACRRRKGRCDGQKPCDYCHQRSLDCKYSAPSDRKQETAQAPQSQDASLKLVQQLQLLLQQQQQQLQPGQEPRRDAASAPATLTELGGLVTSLQDQVTALASIVENHQRSTEPSRANSTSSSRSTDGNDNHTSLTSQLRPNKHPVPMSDTSHVSSLPGTAKRTKLPFYGPTSPEFSLIAAKNKLSQEKDQSRNPAGETRGASSLCEDMSDEEDHESAVLDDSGYGSPPKPNGAHQPSPGLLHFTNVMSKTEAIRLLSVYQEIIGEIHPICDIESLTSQLDRWFGWLNCTTKWDSASRPNFDMVQDTDELLILNLALTTAMSAEAVSRSSLAKQLYEGFKHIVLAKLVAPVNTEKDVAITLMMGFYAYFNCELHTAWRMCGLAGRMAMQLGMHSRDMTQRMEREGCGTELATLTCSLVVLDRQLSAASGLPPNFNFADFDSALPNATQTPYLKAMMSFTLMSDQFNVPISRAARGESCDEECFDVTVFKVEQWRKRTLETPAFSQPASWESNPSTRPPSWMTMLYLRANAVRTILLRPYFISSASPSANAKIKSALELITDTVTTLSILDRASDTYRRQHPQFQHFLASSCALLFLLVAYVTQNHSSCQSDLPEDYTGTVSRIFRDALSLSAAYRDLSPASRKLWKRLITMRELLVRKNILPRDLALAKDGASESNASFTDHNGNNLGINANAMNDLNPRISDNGARPYDGQLSPQIDLKRSTLQLSQQNLEFAESNSNMSMYEMPHYGGMRRDDLSTESMDFATGEMFSDFSGIADCFGLEWSMREGTTDFFTDGL</sequence>
<proteinExistence type="predicted"/>
<protein>
    <recommendedName>
        <fullName evidence="4">Zn(2)-C6 fungal-type domain-containing protein</fullName>
    </recommendedName>
</protein>
<dbReference type="CDD" id="cd00067">
    <property type="entry name" value="GAL4"/>
    <property type="match status" value="1"/>
</dbReference>
<dbReference type="PROSITE" id="PS00463">
    <property type="entry name" value="ZN2_CY6_FUNGAL_1"/>
    <property type="match status" value="1"/>
</dbReference>
<dbReference type="Gene3D" id="4.10.240.10">
    <property type="entry name" value="Zn(2)-C6 fungal-type DNA-binding domain"/>
    <property type="match status" value="1"/>
</dbReference>
<dbReference type="InterPro" id="IPR001138">
    <property type="entry name" value="Zn2Cys6_DnaBD"/>
</dbReference>
<feature type="region of interest" description="Disordered" evidence="3">
    <location>
        <begin position="1"/>
        <end position="21"/>
    </location>
</feature>
<feature type="region of interest" description="Disordered" evidence="3">
    <location>
        <begin position="225"/>
        <end position="281"/>
    </location>
</feature>
<dbReference type="SUPFAM" id="SSF57701">
    <property type="entry name" value="Zn2/Cys6 DNA-binding domain"/>
    <property type="match status" value="1"/>
</dbReference>
<accession>A0AA39L4I8</accession>
<gene>
    <name evidence="5" type="ORF">NLU13_7974</name>
</gene>
<dbReference type="GO" id="GO:0000981">
    <property type="term" value="F:DNA-binding transcription factor activity, RNA polymerase II-specific"/>
    <property type="evidence" value="ECO:0007669"/>
    <property type="project" value="InterPro"/>
</dbReference>
<keyword evidence="1" id="KW-0479">Metal-binding</keyword>
<organism evidence="5 6">
    <name type="scientific">Sarocladium strictum</name>
    <name type="common">Black bundle disease fungus</name>
    <name type="synonym">Acremonium strictum</name>
    <dbReference type="NCBI Taxonomy" id="5046"/>
    <lineage>
        <taxon>Eukaryota</taxon>
        <taxon>Fungi</taxon>
        <taxon>Dikarya</taxon>
        <taxon>Ascomycota</taxon>
        <taxon>Pezizomycotina</taxon>
        <taxon>Sordariomycetes</taxon>
        <taxon>Hypocreomycetidae</taxon>
        <taxon>Hypocreales</taxon>
        <taxon>Sarocladiaceae</taxon>
        <taxon>Sarocladium</taxon>
    </lineage>
</organism>
<dbReference type="Pfam" id="PF04082">
    <property type="entry name" value="Fungal_trans"/>
    <property type="match status" value="1"/>
</dbReference>
<dbReference type="GO" id="GO:0008270">
    <property type="term" value="F:zinc ion binding"/>
    <property type="evidence" value="ECO:0007669"/>
    <property type="project" value="InterPro"/>
</dbReference>
<dbReference type="AlphaFoldDB" id="A0AA39L4I8"/>
<keyword evidence="6" id="KW-1185">Reference proteome</keyword>
<feature type="domain" description="Zn(2)-C6 fungal-type" evidence="4">
    <location>
        <begin position="40"/>
        <end position="69"/>
    </location>
</feature>
<dbReference type="GO" id="GO:0006351">
    <property type="term" value="P:DNA-templated transcription"/>
    <property type="evidence" value="ECO:0007669"/>
    <property type="project" value="InterPro"/>
</dbReference>
<feature type="compositionally biased region" description="Polar residues" evidence="3">
    <location>
        <begin position="171"/>
        <end position="180"/>
    </location>
</feature>
<evidence type="ECO:0000256" key="2">
    <source>
        <dbReference type="ARBA" id="ARBA00023242"/>
    </source>
</evidence>
<feature type="region of interest" description="Disordered" evidence="3">
    <location>
        <begin position="145"/>
        <end position="209"/>
    </location>
</feature>
<reference evidence="5" key="1">
    <citation type="submission" date="2022-10" db="EMBL/GenBank/DDBJ databases">
        <title>Determination and structural analysis of whole genome sequence of Sarocladium strictum F4-1.</title>
        <authorList>
            <person name="Hu L."/>
            <person name="Jiang Y."/>
        </authorList>
    </citation>
    <scope>NUCLEOTIDE SEQUENCE</scope>
    <source>
        <strain evidence="5">F4-1</strain>
    </source>
</reference>
<comment type="caution">
    <text evidence="5">The sequence shown here is derived from an EMBL/GenBank/DDBJ whole genome shotgun (WGS) entry which is preliminary data.</text>
</comment>
<dbReference type="GO" id="GO:0003677">
    <property type="term" value="F:DNA binding"/>
    <property type="evidence" value="ECO:0007669"/>
    <property type="project" value="InterPro"/>
</dbReference>
<dbReference type="Proteomes" id="UP001175261">
    <property type="component" value="Unassembled WGS sequence"/>
</dbReference>
<dbReference type="SMART" id="SM00066">
    <property type="entry name" value="GAL4"/>
    <property type="match status" value="1"/>
</dbReference>
<keyword evidence="2" id="KW-0539">Nucleus</keyword>
<dbReference type="InterPro" id="IPR050987">
    <property type="entry name" value="AtrR-like"/>
</dbReference>
<dbReference type="CDD" id="cd12148">
    <property type="entry name" value="fungal_TF_MHR"/>
    <property type="match status" value="1"/>
</dbReference>
<dbReference type="PANTHER" id="PTHR46910">
    <property type="entry name" value="TRANSCRIPTION FACTOR PDR1"/>
    <property type="match status" value="1"/>
</dbReference>
<name>A0AA39L4I8_SARSR</name>
<evidence type="ECO:0000313" key="5">
    <source>
        <dbReference type="EMBL" id="KAK0383882.1"/>
    </source>
</evidence>
<dbReference type="EMBL" id="JAPDFR010000008">
    <property type="protein sequence ID" value="KAK0383882.1"/>
    <property type="molecule type" value="Genomic_DNA"/>
</dbReference>
<dbReference type="SMART" id="SM00906">
    <property type="entry name" value="Fungal_trans"/>
    <property type="match status" value="1"/>
</dbReference>
<evidence type="ECO:0000256" key="1">
    <source>
        <dbReference type="ARBA" id="ARBA00022723"/>
    </source>
</evidence>
<feature type="compositionally biased region" description="Low complexity" evidence="3">
    <location>
        <begin position="154"/>
        <end position="166"/>
    </location>
</feature>
<dbReference type="InterPro" id="IPR036864">
    <property type="entry name" value="Zn2-C6_fun-type_DNA-bd_sf"/>
</dbReference>
<dbReference type="PANTHER" id="PTHR46910:SF13">
    <property type="entry name" value="SPECIFIC TRANSCRIPTION FACTOR, PUTATIVE (AFU_ORTHOLOGUE AFUA_4G06190)-RELATED"/>
    <property type="match status" value="1"/>
</dbReference>
<evidence type="ECO:0000313" key="6">
    <source>
        <dbReference type="Proteomes" id="UP001175261"/>
    </source>
</evidence>
<feature type="compositionally biased region" description="Polar residues" evidence="3">
    <location>
        <begin position="189"/>
        <end position="198"/>
    </location>
</feature>
<dbReference type="InterPro" id="IPR007219">
    <property type="entry name" value="XnlR_reg_dom"/>
</dbReference>
<evidence type="ECO:0000256" key="3">
    <source>
        <dbReference type="SAM" id="MobiDB-lite"/>
    </source>
</evidence>
<dbReference type="PROSITE" id="PS50048">
    <property type="entry name" value="ZN2_CY6_FUNGAL_2"/>
    <property type="match status" value="1"/>
</dbReference>